<dbReference type="Pfam" id="PF10277">
    <property type="entry name" value="Frag1"/>
    <property type="match status" value="1"/>
</dbReference>
<evidence type="ECO:0000256" key="1">
    <source>
        <dbReference type="SAM" id="Phobius"/>
    </source>
</evidence>
<gene>
    <name evidence="3" type="ORF">OFLC_LOCUS13851</name>
</gene>
<keyword evidence="1" id="KW-0812">Transmembrane</keyword>
<keyword evidence="1" id="KW-1133">Transmembrane helix</keyword>
<evidence type="ECO:0000313" key="3">
    <source>
        <dbReference type="EMBL" id="VDP14812.1"/>
    </source>
</evidence>
<dbReference type="EMBL" id="UZAJ01040431">
    <property type="protein sequence ID" value="VDP14812.1"/>
    <property type="molecule type" value="Genomic_DNA"/>
</dbReference>
<dbReference type="PANTHER" id="PTHR12892:SF9">
    <property type="entry name" value="POST-GPI ATTACHMENT TO PROTEINS FACTOR 2-LIKE"/>
    <property type="match status" value="1"/>
</dbReference>
<feature type="transmembrane region" description="Helical" evidence="1">
    <location>
        <begin position="171"/>
        <end position="194"/>
    </location>
</feature>
<organism evidence="5">
    <name type="scientific">Onchocerca flexuosa</name>
    <dbReference type="NCBI Taxonomy" id="387005"/>
    <lineage>
        <taxon>Eukaryota</taxon>
        <taxon>Metazoa</taxon>
        <taxon>Ecdysozoa</taxon>
        <taxon>Nematoda</taxon>
        <taxon>Chromadorea</taxon>
        <taxon>Rhabditida</taxon>
        <taxon>Spirurina</taxon>
        <taxon>Spiruromorpha</taxon>
        <taxon>Filarioidea</taxon>
        <taxon>Onchocercidae</taxon>
        <taxon>Onchocerca</taxon>
    </lineage>
</organism>
<dbReference type="STRING" id="387005.A0A183I289"/>
<dbReference type="GO" id="GO:0000139">
    <property type="term" value="C:Golgi membrane"/>
    <property type="evidence" value="ECO:0007669"/>
    <property type="project" value="InterPro"/>
</dbReference>
<keyword evidence="4" id="KW-1185">Reference proteome</keyword>
<feature type="transmembrane region" description="Helical" evidence="1">
    <location>
        <begin position="215"/>
        <end position="236"/>
    </location>
</feature>
<feature type="transmembrane region" description="Helical" evidence="1">
    <location>
        <begin position="54"/>
        <end position="76"/>
    </location>
</feature>
<proteinExistence type="predicted"/>
<dbReference type="Proteomes" id="UP000267606">
    <property type="component" value="Unassembled WGS sequence"/>
</dbReference>
<evidence type="ECO:0000259" key="2">
    <source>
        <dbReference type="Pfam" id="PF10277"/>
    </source>
</evidence>
<feature type="domain" description="CWH43-like N-terminal" evidence="2">
    <location>
        <begin position="54"/>
        <end position="270"/>
    </location>
</feature>
<evidence type="ECO:0000313" key="4">
    <source>
        <dbReference type="Proteomes" id="UP000267606"/>
    </source>
</evidence>
<feature type="transmembrane region" description="Helical" evidence="1">
    <location>
        <begin position="146"/>
        <end position="165"/>
    </location>
</feature>
<dbReference type="AlphaFoldDB" id="A0A183I289"/>
<keyword evidence="1" id="KW-0472">Membrane</keyword>
<dbReference type="GO" id="GO:0005789">
    <property type="term" value="C:endoplasmic reticulum membrane"/>
    <property type="evidence" value="ECO:0007669"/>
    <property type="project" value="TreeGrafter"/>
</dbReference>
<dbReference type="GO" id="GO:0006506">
    <property type="term" value="P:GPI anchor biosynthetic process"/>
    <property type="evidence" value="ECO:0007669"/>
    <property type="project" value="TreeGrafter"/>
</dbReference>
<dbReference type="PANTHER" id="PTHR12892">
    <property type="entry name" value="FGF RECEPTOR ACTIVATING PROTEIN 1"/>
    <property type="match status" value="1"/>
</dbReference>
<dbReference type="WBParaSite" id="OFLC_0001385201-mRNA-1">
    <property type="protein sequence ID" value="OFLC_0001385201-mRNA-1"/>
    <property type="gene ID" value="OFLC_0001385201"/>
</dbReference>
<evidence type="ECO:0000313" key="5">
    <source>
        <dbReference type="WBParaSite" id="OFLC_0001385201-mRNA-1"/>
    </source>
</evidence>
<accession>A0A183I289</accession>
<dbReference type="InterPro" id="IPR019402">
    <property type="entry name" value="CWH43_N"/>
</dbReference>
<reference evidence="5" key="1">
    <citation type="submission" date="2016-06" db="UniProtKB">
        <authorList>
            <consortium name="WormBaseParasite"/>
        </authorList>
    </citation>
    <scope>IDENTIFICATION</scope>
</reference>
<dbReference type="InterPro" id="IPR039545">
    <property type="entry name" value="PGAP2"/>
</dbReference>
<reference evidence="3 4" key="2">
    <citation type="submission" date="2018-11" db="EMBL/GenBank/DDBJ databases">
        <authorList>
            <consortium name="Pathogen Informatics"/>
        </authorList>
    </citation>
    <scope>NUCLEOTIDE SEQUENCE [LARGE SCALE GENOMIC DNA]</scope>
</reference>
<feature type="transmembrane region" description="Helical" evidence="1">
    <location>
        <begin position="242"/>
        <end position="261"/>
    </location>
</feature>
<sequence>MPNDSEDIKTYMESKWTEQLDNKNNRKTTYSPSPVYIKNGKTVIELFRLSPVTVFLFGFIPPVIGAFATIIAALIFHNEQISNYNWQARLPSLSRIINLPLERLVWQFLVLVQTPVRIIELFTVHRYGRLMNVNYQHKRFYEFARYVYFYAGIAELFFLIGLSLIGERENIQAHVILFYIFGFCGITFFIGNLICHRHSLYFLHPYGLLSYYLKLTFCTIYLLSVPILLISFILYWKICVTVAYDVFAICEYVGVFLNIAYHGCAFYDIRYKVIFSVRFIEANNFHRTIRKEFCDHQL</sequence>
<protein>
    <submittedName>
        <fullName evidence="5">Frag1/DRAM/Sfk1 family-domain-containing protein</fullName>
    </submittedName>
</protein>
<name>A0A183I289_9BILA</name>